<dbReference type="AlphaFoldDB" id="A0AAN7ZX52"/>
<dbReference type="GO" id="GO:0016020">
    <property type="term" value="C:membrane"/>
    <property type="evidence" value="ECO:0007669"/>
    <property type="project" value="UniProtKB-SubCell"/>
</dbReference>
<evidence type="ECO:0000313" key="8">
    <source>
        <dbReference type="EMBL" id="KAK5694151.1"/>
    </source>
</evidence>
<dbReference type="SUPFAM" id="SSF53448">
    <property type="entry name" value="Nucleotide-diphospho-sugar transferases"/>
    <property type="match status" value="1"/>
</dbReference>
<evidence type="ECO:0000256" key="4">
    <source>
        <dbReference type="ARBA" id="ARBA00022692"/>
    </source>
</evidence>
<dbReference type="GO" id="GO:0000030">
    <property type="term" value="F:mannosyltransferase activity"/>
    <property type="evidence" value="ECO:0007669"/>
    <property type="project" value="TreeGrafter"/>
</dbReference>
<dbReference type="PANTHER" id="PTHR32385:SF20">
    <property type="entry name" value="MANNOSYL PHOSPHORYLINOSITOL CERAMIDE SYNTHASE CSH1-RELATED"/>
    <property type="match status" value="1"/>
</dbReference>
<feature type="transmembrane region" description="Helical" evidence="7">
    <location>
        <begin position="201"/>
        <end position="220"/>
    </location>
</feature>
<evidence type="ECO:0000256" key="5">
    <source>
        <dbReference type="ARBA" id="ARBA00022989"/>
    </source>
</evidence>
<protein>
    <submittedName>
        <fullName evidence="8">CSG1/SUR1-like protein</fullName>
    </submittedName>
</protein>
<comment type="similarity">
    <text evidence="2">Belongs to the glycosyltransferase 32 family.</text>
</comment>
<accession>A0AAN7ZX52</accession>
<dbReference type="Pfam" id="PF04488">
    <property type="entry name" value="Gly_transf_sug"/>
    <property type="match status" value="1"/>
</dbReference>
<dbReference type="InterPro" id="IPR007577">
    <property type="entry name" value="GlycoTrfase_DXD_sugar-bd_CS"/>
</dbReference>
<dbReference type="Proteomes" id="UP001310594">
    <property type="component" value="Unassembled WGS sequence"/>
</dbReference>
<evidence type="ECO:0000256" key="6">
    <source>
        <dbReference type="ARBA" id="ARBA00023136"/>
    </source>
</evidence>
<proteinExistence type="inferred from homology"/>
<reference evidence="8" key="1">
    <citation type="submission" date="2023-08" db="EMBL/GenBank/DDBJ databases">
        <title>Black Yeasts Isolated from many extreme environments.</title>
        <authorList>
            <person name="Coleine C."/>
            <person name="Stajich J.E."/>
            <person name="Selbmann L."/>
        </authorList>
    </citation>
    <scope>NUCLEOTIDE SEQUENCE</scope>
    <source>
        <strain evidence="8">CCFEE 5810</strain>
    </source>
</reference>
<keyword evidence="5 7" id="KW-1133">Transmembrane helix</keyword>
<comment type="caution">
    <text evidence="8">The sequence shown here is derived from an EMBL/GenBank/DDBJ whole genome shotgun (WGS) entry which is preliminary data.</text>
</comment>
<dbReference type="GO" id="GO:0051999">
    <property type="term" value="P:mannosyl-inositol phosphorylceramide biosynthetic process"/>
    <property type="evidence" value="ECO:0007669"/>
    <property type="project" value="TreeGrafter"/>
</dbReference>
<keyword evidence="6 7" id="KW-0472">Membrane</keyword>
<evidence type="ECO:0000256" key="7">
    <source>
        <dbReference type="SAM" id="Phobius"/>
    </source>
</evidence>
<dbReference type="InterPro" id="IPR029044">
    <property type="entry name" value="Nucleotide-diphossugar_trans"/>
</dbReference>
<name>A0AAN7ZX52_9PEZI</name>
<evidence type="ECO:0000256" key="1">
    <source>
        <dbReference type="ARBA" id="ARBA00004370"/>
    </source>
</evidence>
<evidence type="ECO:0000313" key="9">
    <source>
        <dbReference type="Proteomes" id="UP001310594"/>
    </source>
</evidence>
<dbReference type="EMBL" id="JAVRQU010000016">
    <property type="protein sequence ID" value="KAK5694151.1"/>
    <property type="molecule type" value="Genomic_DNA"/>
</dbReference>
<dbReference type="PANTHER" id="PTHR32385">
    <property type="entry name" value="MANNOSYL PHOSPHORYLINOSITOL CERAMIDE SYNTHASE"/>
    <property type="match status" value="1"/>
</dbReference>
<organism evidence="8 9">
    <name type="scientific">Elasticomyces elasticus</name>
    <dbReference type="NCBI Taxonomy" id="574655"/>
    <lineage>
        <taxon>Eukaryota</taxon>
        <taxon>Fungi</taxon>
        <taxon>Dikarya</taxon>
        <taxon>Ascomycota</taxon>
        <taxon>Pezizomycotina</taxon>
        <taxon>Dothideomycetes</taxon>
        <taxon>Dothideomycetidae</taxon>
        <taxon>Mycosphaerellales</taxon>
        <taxon>Teratosphaeriaceae</taxon>
        <taxon>Elasticomyces</taxon>
    </lineage>
</organism>
<dbReference type="InterPro" id="IPR051706">
    <property type="entry name" value="Glycosyltransferase_domain"/>
</dbReference>
<dbReference type="Gene3D" id="3.90.550.20">
    <property type="match status" value="1"/>
</dbReference>
<evidence type="ECO:0000256" key="2">
    <source>
        <dbReference type="ARBA" id="ARBA00009003"/>
    </source>
</evidence>
<gene>
    <name evidence="8" type="primary">CSH1</name>
    <name evidence="8" type="ORF">LTR97_009772</name>
</gene>
<feature type="transmembrane region" description="Helical" evidence="7">
    <location>
        <begin position="6"/>
        <end position="32"/>
    </location>
</feature>
<sequence length="341" mass="39529">MRRGLLIFLLVTVAILGFLLNQVWTLLSLLIVKGTGDAILRSELPAPGAAREDGKKEIIPRIIHQTYKTTAIPPVWREAQASCIALHPESEGWEYKLWTDEMGLEFIQQKYEWFYETYAGYKFPIQRADAIRYFVLAHYGGIYIDLDDGCNRSLEPLLVYPSFVRRTIPTGISNDVMGAVPGHPFFVRVSERIKNYDRSWVLPYITVMGSTGPLFLSVMWRHWMSDGLNVGDGLDGGRIRLIFPDEYNGNDWSFFTHHKGDSWHRWDVRLIFWLGSHWILVTILGFIIGFSLLFAGWWLYTRLAGSTDMPRKGKTSFRSRLPFWRRGSPHHDYELVDRHEV</sequence>
<feature type="transmembrane region" description="Helical" evidence="7">
    <location>
        <begin position="278"/>
        <end position="300"/>
    </location>
</feature>
<keyword evidence="3" id="KW-0808">Transferase</keyword>
<comment type="subcellular location">
    <subcellularLocation>
        <location evidence="1">Membrane</location>
    </subcellularLocation>
</comment>
<keyword evidence="4 7" id="KW-0812">Transmembrane</keyword>
<evidence type="ECO:0000256" key="3">
    <source>
        <dbReference type="ARBA" id="ARBA00022679"/>
    </source>
</evidence>